<keyword evidence="6" id="KW-1185">Reference proteome</keyword>
<evidence type="ECO:0000313" key="6">
    <source>
        <dbReference type="Proteomes" id="UP000730618"/>
    </source>
</evidence>
<dbReference type="InterPro" id="IPR002762">
    <property type="entry name" value="CbiX-like"/>
</dbReference>
<evidence type="ECO:0000259" key="4">
    <source>
        <dbReference type="PROSITE" id="PS00028"/>
    </source>
</evidence>
<dbReference type="EMBL" id="CAJVCE010000004">
    <property type="protein sequence ID" value="CAG7634035.1"/>
    <property type="molecule type" value="Genomic_DNA"/>
</dbReference>
<dbReference type="Proteomes" id="UP000730618">
    <property type="component" value="Unassembled WGS sequence"/>
</dbReference>
<comment type="caution">
    <text evidence="5">The sequence shown here is derived from an EMBL/GenBank/DDBJ whole genome shotgun (WGS) entry which is preliminary data.</text>
</comment>
<name>A0ABM8VFT8_9BACL</name>
<dbReference type="PANTHER" id="PTHR33542">
    <property type="entry name" value="SIROHYDROCHLORIN FERROCHELATASE, CHLOROPLASTIC"/>
    <property type="match status" value="1"/>
</dbReference>
<gene>
    <name evidence="5" type="ORF">PAECIP111802_02007</name>
</gene>
<keyword evidence="1" id="KW-0479">Metal-binding</keyword>
<dbReference type="CDD" id="cd03416">
    <property type="entry name" value="CbiX_SirB_N"/>
    <property type="match status" value="1"/>
</dbReference>
<evidence type="ECO:0000313" key="5">
    <source>
        <dbReference type="EMBL" id="CAG7634035.1"/>
    </source>
</evidence>
<dbReference type="InterPro" id="IPR013087">
    <property type="entry name" value="Znf_C2H2_type"/>
</dbReference>
<evidence type="ECO:0000256" key="2">
    <source>
        <dbReference type="ARBA" id="ARBA00023239"/>
    </source>
</evidence>
<sequence length="354" mass="39960">MEAILLVGHGSRDPEGNEELLQFAGTVRRMAPEYVIETCFLEFAAPNIMQGIDRCVGQGASRVVLVPIILFAAGHAKIHIPAAIDDAKTKYPEVEFVYGRPIGVHQKVVDILKTRLAEAGFSGWNGDGGRDPETAVLILGRGSSDSDANSDFCKMTRLLWEQVPVKWAESCFIGVTEPSFEDGLDRCRRLGAKKIYVLPYFLFTGVLIKRIEELTAAFAAQYPELQVVLAGYFGFHPQLVELLLDRVSEASGGRAFMNCDNCKYRLEAAAHLEHHHHHDHDDHDHGHSHHHDDDGDHHNHGHHFRDHEHDHHGHDHNDDHAYDHHHGHEDHEHGDKHHHERDGHLHDQRGKVSR</sequence>
<dbReference type="InterPro" id="IPR050963">
    <property type="entry name" value="Sirohydro_Cobaltochel/CbiX"/>
</dbReference>
<dbReference type="RefSeq" id="WP_218098326.1">
    <property type="nucleotide sequence ID" value="NZ_CAJVCE010000004.1"/>
</dbReference>
<evidence type="ECO:0000256" key="1">
    <source>
        <dbReference type="ARBA" id="ARBA00022723"/>
    </source>
</evidence>
<dbReference type="PROSITE" id="PS00028">
    <property type="entry name" value="ZINC_FINGER_C2H2_1"/>
    <property type="match status" value="1"/>
</dbReference>
<keyword evidence="2" id="KW-0456">Lyase</keyword>
<reference evidence="5 6" key="1">
    <citation type="submission" date="2021-06" db="EMBL/GenBank/DDBJ databases">
        <authorList>
            <person name="Criscuolo A."/>
        </authorList>
    </citation>
    <scope>NUCLEOTIDE SEQUENCE [LARGE SCALE GENOMIC DNA]</scope>
    <source>
        <strain evidence="6">CIP 111802</strain>
    </source>
</reference>
<protein>
    <recommendedName>
        <fullName evidence="4">C2H2-type domain-containing protein</fullName>
    </recommendedName>
</protein>
<evidence type="ECO:0000256" key="3">
    <source>
        <dbReference type="SAM" id="MobiDB-lite"/>
    </source>
</evidence>
<organism evidence="5 6">
    <name type="scientific">Paenibacillus allorhizosphaerae</name>
    <dbReference type="NCBI Taxonomy" id="2849866"/>
    <lineage>
        <taxon>Bacteria</taxon>
        <taxon>Bacillati</taxon>
        <taxon>Bacillota</taxon>
        <taxon>Bacilli</taxon>
        <taxon>Bacillales</taxon>
        <taxon>Paenibacillaceae</taxon>
        <taxon>Paenibacillus</taxon>
    </lineage>
</organism>
<dbReference type="PANTHER" id="PTHR33542:SF3">
    <property type="entry name" value="SIROHYDROCHLORIN FERROCHELATASE, CHLOROPLASTIC"/>
    <property type="match status" value="1"/>
</dbReference>
<dbReference type="CDD" id="cd03414">
    <property type="entry name" value="CbiX_SirB_C"/>
    <property type="match status" value="1"/>
</dbReference>
<feature type="compositionally biased region" description="Basic and acidic residues" evidence="3">
    <location>
        <begin position="279"/>
        <end position="298"/>
    </location>
</feature>
<feature type="region of interest" description="Disordered" evidence="3">
    <location>
        <begin position="275"/>
        <end position="354"/>
    </location>
</feature>
<proteinExistence type="predicted"/>
<accession>A0ABM8VFT8</accession>
<feature type="compositionally biased region" description="Basic and acidic residues" evidence="3">
    <location>
        <begin position="305"/>
        <end position="354"/>
    </location>
</feature>
<dbReference type="Pfam" id="PF01903">
    <property type="entry name" value="CbiX"/>
    <property type="match status" value="2"/>
</dbReference>
<feature type="domain" description="C2H2-type" evidence="4">
    <location>
        <begin position="259"/>
        <end position="280"/>
    </location>
</feature>